<sequence>MAAPRELSPEYSGSSSIEDPDEVHTLDEFRDDMFGAGSSGPVLRRDSPVMSLKRLERNTHAMVLQTAQRALTKQAIAKHATHLRDPH</sequence>
<reference evidence="2" key="1">
    <citation type="submission" date="2022-03" db="EMBL/GenBank/DDBJ databases">
        <authorList>
            <person name="Alioto T."/>
            <person name="Alioto T."/>
            <person name="Gomez Garrido J."/>
        </authorList>
    </citation>
    <scope>NUCLEOTIDE SEQUENCE</scope>
</reference>
<feature type="region of interest" description="Disordered" evidence="1">
    <location>
        <begin position="1"/>
        <end position="23"/>
    </location>
</feature>
<evidence type="ECO:0000313" key="2">
    <source>
        <dbReference type="EMBL" id="CAH2330175.1"/>
    </source>
</evidence>
<name>A0AAD1X046_PELCU</name>
<evidence type="ECO:0000256" key="1">
    <source>
        <dbReference type="SAM" id="MobiDB-lite"/>
    </source>
</evidence>
<protein>
    <submittedName>
        <fullName evidence="2">Uncharacterized protein</fullName>
    </submittedName>
</protein>
<dbReference type="EMBL" id="CAKOES020000321">
    <property type="protein sequence ID" value="CAH2330175.1"/>
    <property type="molecule type" value="Genomic_DNA"/>
</dbReference>
<organism evidence="2 3">
    <name type="scientific">Pelobates cultripes</name>
    <name type="common">Western spadefoot toad</name>
    <dbReference type="NCBI Taxonomy" id="61616"/>
    <lineage>
        <taxon>Eukaryota</taxon>
        <taxon>Metazoa</taxon>
        <taxon>Chordata</taxon>
        <taxon>Craniata</taxon>
        <taxon>Vertebrata</taxon>
        <taxon>Euteleostomi</taxon>
        <taxon>Amphibia</taxon>
        <taxon>Batrachia</taxon>
        <taxon>Anura</taxon>
        <taxon>Pelobatoidea</taxon>
        <taxon>Pelobatidae</taxon>
        <taxon>Pelobates</taxon>
    </lineage>
</organism>
<evidence type="ECO:0000313" key="3">
    <source>
        <dbReference type="Proteomes" id="UP001295444"/>
    </source>
</evidence>
<proteinExistence type="predicted"/>
<accession>A0AAD1X046</accession>
<gene>
    <name evidence="2" type="ORF">PECUL_23A041511</name>
</gene>
<keyword evidence="3" id="KW-1185">Reference proteome</keyword>
<comment type="caution">
    <text evidence="2">The sequence shown here is derived from an EMBL/GenBank/DDBJ whole genome shotgun (WGS) entry which is preliminary data.</text>
</comment>
<dbReference type="AlphaFoldDB" id="A0AAD1X046"/>
<dbReference type="Proteomes" id="UP001295444">
    <property type="component" value="Unassembled WGS sequence"/>
</dbReference>